<reference evidence="1 2" key="1">
    <citation type="submission" date="2019-08" db="EMBL/GenBank/DDBJ databases">
        <authorList>
            <person name="Guy L."/>
        </authorList>
    </citation>
    <scope>NUCLEOTIDE SEQUENCE [LARGE SCALE GENOMIC DNA]</scope>
    <source>
        <strain evidence="1 2">SGT-108</strain>
    </source>
</reference>
<proteinExistence type="predicted"/>
<gene>
    <name evidence="1" type="ORF">AQUSIP_02190</name>
</gene>
<evidence type="ECO:0000313" key="2">
    <source>
        <dbReference type="Proteomes" id="UP000324194"/>
    </source>
</evidence>
<name>A0A5E4PEB9_9COXI</name>
<keyword evidence="2" id="KW-1185">Reference proteome</keyword>
<dbReference type="EMBL" id="LR699119">
    <property type="protein sequence ID" value="VVC74945.1"/>
    <property type="molecule type" value="Genomic_DNA"/>
</dbReference>
<organism evidence="1 2">
    <name type="scientific">Aquicella siphonis</name>
    <dbReference type="NCBI Taxonomy" id="254247"/>
    <lineage>
        <taxon>Bacteria</taxon>
        <taxon>Pseudomonadati</taxon>
        <taxon>Pseudomonadota</taxon>
        <taxon>Gammaproteobacteria</taxon>
        <taxon>Legionellales</taxon>
        <taxon>Coxiellaceae</taxon>
        <taxon>Aquicella</taxon>
    </lineage>
</organism>
<dbReference type="Proteomes" id="UP000324194">
    <property type="component" value="Chromosome 1"/>
</dbReference>
<dbReference type="AlphaFoldDB" id="A0A5E4PEB9"/>
<accession>A0A5E4PEB9</accession>
<dbReference type="KEGG" id="asip:AQUSIP_02190"/>
<evidence type="ECO:0000313" key="1">
    <source>
        <dbReference type="EMBL" id="VVC74945.1"/>
    </source>
</evidence>
<sequence>MDACKGKSGAGHLAGRPALERLIQFDAVNLSVNEENHITDAH</sequence>
<protein>
    <submittedName>
        <fullName evidence="1">Uncharacterized protein</fullName>
    </submittedName>
</protein>